<dbReference type="InterPro" id="IPR000873">
    <property type="entry name" value="AMP-dep_synth/lig_dom"/>
</dbReference>
<evidence type="ECO:0000259" key="6">
    <source>
        <dbReference type="PROSITE" id="PS50075"/>
    </source>
</evidence>
<dbReference type="SUPFAM" id="SSF51735">
    <property type="entry name" value="NAD(P)-binding Rossmann-fold domains"/>
    <property type="match status" value="2"/>
</dbReference>
<dbReference type="InterPro" id="IPR009081">
    <property type="entry name" value="PP-bd_ACP"/>
</dbReference>
<dbReference type="PANTHER" id="PTHR45527:SF1">
    <property type="entry name" value="FATTY ACID SYNTHASE"/>
    <property type="match status" value="1"/>
</dbReference>
<feature type="region of interest" description="Disordered" evidence="5">
    <location>
        <begin position="213"/>
        <end position="232"/>
    </location>
</feature>
<dbReference type="InterPro" id="IPR036291">
    <property type="entry name" value="NAD(P)-bd_dom_sf"/>
</dbReference>
<dbReference type="InterPro" id="IPR036736">
    <property type="entry name" value="ACP-like_sf"/>
</dbReference>
<dbReference type="GO" id="GO:0016874">
    <property type="term" value="F:ligase activity"/>
    <property type="evidence" value="ECO:0007669"/>
    <property type="project" value="UniProtKB-KW"/>
</dbReference>
<feature type="compositionally biased region" description="Polar residues" evidence="5">
    <location>
        <begin position="1351"/>
        <end position="1368"/>
    </location>
</feature>
<dbReference type="GO" id="GO:0008610">
    <property type="term" value="P:lipid biosynthetic process"/>
    <property type="evidence" value="ECO:0007669"/>
    <property type="project" value="UniProtKB-ARBA"/>
</dbReference>
<dbReference type="PROSITE" id="PS50075">
    <property type="entry name" value="CARRIER"/>
    <property type="match status" value="1"/>
</dbReference>
<name>A0A1I2B998_9ACTN</name>
<proteinExistence type="inferred from homology"/>
<keyword evidence="7" id="KW-0436">Ligase</keyword>
<gene>
    <name evidence="7" type="ORF">SAMN05216251_103405</name>
</gene>
<dbReference type="GO" id="GO:0017000">
    <property type="term" value="P:antibiotic biosynthetic process"/>
    <property type="evidence" value="ECO:0007669"/>
    <property type="project" value="UniProtKB-ARBA"/>
</dbReference>
<dbReference type="GO" id="GO:0043041">
    <property type="term" value="P:amino acid activation for nonribosomal peptide biosynthetic process"/>
    <property type="evidence" value="ECO:0007669"/>
    <property type="project" value="TreeGrafter"/>
</dbReference>
<evidence type="ECO:0000256" key="1">
    <source>
        <dbReference type="ARBA" id="ARBA00001957"/>
    </source>
</evidence>
<dbReference type="Gene3D" id="3.40.50.12780">
    <property type="entry name" value="N-terminal domain of ligase-like"/>
    <property type="match status" value="1"/>
</dbReference>
<dbReference type="RefSeq" id="WP_093712594.1">
    <property type="nucleotide sequence ID" value="NZ_FONG01000003.1"/>
</dbReference>
<organism evidence="7 8">
    <name type="scientific">Actinacidiphila alni</name>
    <dbReference type="NCBI Taxonomy" id="380248"/>
    <lineage>
        <taxon>Bacteria</taxon>
        <taxon>Bacillati</taxon>
        <taxon>Actinomycetota</taxon>
        <taxon>Actinomycetes</taxon>
        <taxon>Kitasatosporales</taxon>
        <taxon>Streptomycetaceae</taxon>
        <taxon>Actinacidiphila</taxon>
    </lineage>
</organism>
<dbReference type="Gene3D" id="3.40.50.720">
    <property type="entry name" value="NAD(P)-binding Rossmann-like Domain"/>
    <property type="match status" value="1"/>
</dbReference>
<dbReference type="SUPFAM" id="SSF47336">
    <property type="entry name" value="ACP-like"/>
    <property type="match status" value="1"/>
</dbReference>
<protein>
    <submittedName>
        <fullName evidence="7">Acyl-CoA synthetase (AMP-forming)/AMP-acid ligase II</fullName>
    </submittedName>
</protein>
<evidence type="ECO:0000256" key="3">
    <source>
        <dbReference type="ARBA" id="ARBA00022450"/>
    </source>
</evidence>
<dbReference type="GO" id="GO:0072330">
    <property type="term" value="P:monocarboxylic acid biosynthetic process"/>
    <property type="evidence" value="ECO:0007669"/>
    <property type="project" value="UniProtKB-ARBA"/>
</dbReference>
<evidence type="ECO:0000313" key="8">
    <source>
        <dbReference type="Proteomes" id="UP000199323"/>
    </source>
</evidence>
<dbReference type="EMBL" id="FONG01000003">
    <property type="protein sequence ID" value="SFE52711.1"/>
    <property type="molecule type" value="Genomic_DNA"/>
</dbReference>
<dbReference type="Proteomes" id="UP000199323">
    <property type="component" value="Unassembled WGS sequence"/>
</dbReference>
<dbReference type="SUPFAM" id="SSF56801">
    <property type="entry name" value="Acetyl-CoA synthetase-like"/>
    <property type="match status" value="2"/>
</dbReference>
<dbReference type="InterPro" id="IPR013968">
    <property type="entry name" value="PKS_KR"/>
</dbReference>
<dbReference type="OrthoDB" id="2472181at2"/>
<dbReference type="Pfam" id="PF00501">
    <property type="entry name" value="AMP-binding"/>
    <property type="match status" value="1"/>
</dbReference>
<reference evidence="8" key="1">
    <citation type="submission" date="2016-10" db="EMBL/GenBank/DDBJ databases">
        <authorList>
            <person name="Varghese N."/>
            <person name="Submissions S."/>
        </authorList>
    </citation>
    <scope>NUCLEOTIDE SEQUENCE [LARGE SCALE GENOMIC DNA]</scope>
    <source>
        <strain evidence="8">CGMCC 4.3510</strain>
    </source>
</reference>
<comment type="similarity">
    <text evidence="2">Belongs to the ATP-dependent AMP-binding enzyme family.</text>
</comment>
<evidence type="ECO:0000256" key="4">
    <source>
        <dbReference type="ARBA" id="ARBA00022553"/>
    </source>
</evidence>
<sequence>MPAPLEFPASFDQERMWFFHRLDPGNPTYNVPLVLRLRGALDAGALGRALDRVVARHEILRTTYAAGPGGSLSQFVHEDAAVPLEVSALEGPPPAEPATADPRVAASLREVIRAPFDLMAGPPVRARLLWLADDDHLLVFCLHHIATDGWSLGLLVSELDAYYRAEISGARAELPELPIQYADYAEWQRTTLTPEVLEERLAHWRDVLGDRPPRITLPTDRPRPARPSFNGARVDFDLPPDTARAVRDLAARYGVTLHMTLLAAWNALLHRYGAGERIVVGTLLANRDNDQLAPLMGLFVNTLPVRVDVAGESSFAELLARTRTASMDVLAHQDTPVDGIVRTLGGGSGGRDGGGNPLFQVLFALQNFADQRLELGGLDVERIDDEEESTRFDLELHVWEHPDRLHGSLVHDTDLFDAATARRIVAHFRNLLTAAVRDPKAPLDTLPLRSEEDERALRARIRAAGPLLVLDRAGRVPPEGVAGQVYAADSTADPAQDGTPTGERGLVRADGSVRVLNAVGPDGRVPDVVRIGEVTVRPAEIEERLLLAAPALADVAVVPRLAADAPDGGAPELLAYVVPSGPVDPDALGALLPVPGSVLPVSRLPLTPSGEVDVPELLRLPVADREEARRLEARLRDAHPDTRIAVLPTEAVPTPLARVPVPAPERPDGTHESGGGDALVRHGSDSARVAKPEGESDADERPAALVDGGPAPVIADRTLVDTLLRAAGTATGDLVLLREDGGETRLTYAELHDRALRALTGLRELGLDAGDRVILQLEDHTDFVTVLWACLLGGQVAVPLAVPADYRVRDAAGERLRGAWELLGKPLVVTAGGRLAELREAAAEDWPGLRTAGADAIGAAAVPAEPHPAQPDDPILLMLTSGSTGRPKAVVLRHRNVLSRCAATTAVNGLRRDDVSVNWLPLDHVGGVVMFHLRDVFLGCRQVHAPTRWVLQDPLRWLDLAHRFRATTTWAPNFAFGLVDDRAADLERRGADWDLSPLRFVMNAGEAIVARVARRWLRLLAPYGLPGTAMRPAWGMSETSSAMVYSDRFTLTTTADEDAFVEVGAPLPGCALRIVDGPDAEPRVLRESDIGRLQVRGATVTTGYDAAPEQNAAAFTPDGWFDTGDLGRVEGGRLTLTGRAKDVVILNGVNYHSHEIESVVDELACVEPSFTAAVAVRTAAATTDELAVFFHPRDGADRDDAIRTVRRAVLDRIGVNPRHVLAVEPSDIPKTEIGKIQRTAIRARFEAGGFTASGPDPDDGTVPDHFHRPVWVPRALTTASAPAGGAVLILADTEGVAKRLARTLEAAGRRCVLVKDGDAATATGTDGPTLAARTTADTGGPHGGVVGAQAASRSDVQASGHARSQATGAATAHDRPTTVVDLRAYGGGVAIAPDAARAELHALLGLFGDSADATAVYVVTSHAVSVGPDDPVAYERAPVAGLVATLGHERDGARVVQVDVPPGDADSVAALLAGEVARLPRDTVVAHRDGRRLVRRLAPAAPARRAVSFVPGGRYLVTGGTGGIGRLLAGVLAREYGARVLCLGRTARAEPDDPRIAYAVADVRDADAVGGALRAAEQEWGAPLDGVLHLAGSYREAPLAACTAAELDEALDAKVGGARVLHSLLRDRPGLLFVSFSSVNGFFGGASVAGYAAASAFLDALAVHQRQATGLDAYSLAWSMWDETGMSAGHPLKQLTRARGYRVLPPDEALASLTVALERDAPHQLIGLDPARPWIAAHLAEPARALRELTVHAEAETAAGETVVDRFGTPTAVRPAVLGTLPLDPATGEVDRARLAAGAGAQATASDAEPRAGLEEVIAAAWTEVLGVRDVTRESSFFDLGGGSLQATRVHGLLQERLGRDLPMVELFRRPTVRALAEALEPAGTAAPAAGGRGRSRAERRLKAAARTRGH</sequence>
<dbReference type="SMART" id="SM00822">
    <property type="entry name" value="PKS_KR"/>
    <property type="match status" value="1"/>
</dbReference>
<dbReference type="InterPro" id="IPR057326">
    <property type="entry name" value="KR_dom"/>
</dbReference>
<evidence type="ECO:0000256" key="5">
    <source>
        <dbReference type="SAM" id="MobiDB-lite"/>
    </source>
</evidence>
<dbReference type="Gene3D" id="3.30.559.30">
    <property type="entry name" value="Nonribosomal peptide synthetase, condensation domain"/>
    <property type="match status" value="1"/>
</dbReference>
<feature type="region of interest" description="Disordered" evidence="5">
    <location>
        <begin position="1322"/>
        <end position="1374"/>
    </location>
</feature>
<dbReference type="PROSITE" id="PS00455">
    <property type="entry name" value="AMP_BINDING"/>
    <property type="match status" value="1"/>
</dbReference>
<dbReference type="STRING" id="380248.SAMN05216251_103405"/>
<feature type="region of interest" description="Disordered" evidence="5">
    <location>
        <begin position="1883"/>
        <end position="1911"/>
    </location>
</feature>
<dbReference type="InterPro" id="IPR020806">
    <property type="entry name" value="PKS_PP-bd"/>
</dbReference>
<dbReference type="GO" id="GO:0031177">
    <property type="term" value="F:phosphopantetheine binding"/>
    <property type="evidence" value="ECO:0007669"/>
    <property type="project" value="InterPro"/>
</dbReference>
<keyword evidence="3" id="KW-0596">Phosphopantetheine</keyword>
<dbReference type="SMART" id="SM00823">
    <property type="entry name" value="PKS_PP"/>
    <property type="match status" value="1"/>
</dbReference>
<dbReference type="Pfam" id="PF00668">
    <property type="entry name" value="Condensation"/>
    <property type="match status" value="1"/>
</dbReference>
<evidence type="ECO:0000256" key="2">
    <source>
        <dbReference type="ARBA" id="ARBA00006432"/>
    </source>
</evidence>
<dbReference type="GO" id="GO:0005737">
    <property type="term" value="C:cytoplasm"/>
    <property type="evidence" value="ECO:0007669"/>
    <property type="project" value="TreeGrafter"/>
</dbReference>
<dbReference type="Pfam" id="PF08659">
    <property type="entry name" value="KR"/>
    <property type="match status" value="1"/>
</dbReference>
<comment type="cofactor">
    <cofactor evidence="1">
        <name>pantetheine 4'-phosphate</name>
        <dbReference type="ChEBI" id="CHEBI:47942"/>
    </cofactor>
</comment>
<dbReference type="GO" id="GO:0044550">
    <property type="term" value="P:secondary metabolite biosynthetic process"/>
    <property type="evidence" value="ECO:0007669"/>
    <property type="project" value="TreeGrafter"/>
</dbReference>
<keyword evidence="8" id="KW-1185">Reference proteome</keyword>
<dbReference type="SUPFAM" id="SSF52777">
    <property type="entry name" value="CoA-dependent acyltransferases"/>
    <property type="match status" value="2"/>
</dbReference>
<dbReference type="Pfam" id="PF00550">
    <property type="entry name" value="PP-binding"/>
    <property type="match status" value="1"/>
</dbReference>
<dbReference type="InterPro" id="IPR001242">
    <property type="entry name" value="Condensation_dom"/>
</dbReference>
<dbReference type="Gene3D" id="3.30.300.30">
    <property type="match status" value="2"/>
</dbReference>
<dbReference type="FunFam" id="1.10.1200.10:FF:000016">
    <property type="entry name" value="Non-ribosomal peptide synthase"/>
    <property type="match status" value="1"/>
</dbReference>
<dbReference type="InterPro" id="IPR020845">
    <property type="entry name" value="AMP-binding_CS"/>
</dbReference>
<dbReference type="InterPro" id="IPR045851">
    <property type="entry name" value="AMP-bd_C_sf"/>
</dbReference>
<dbReference type="InterPro" id="IPR023213">
    <property type="entry name" value="CAT-like_dom_sf"/>
</dbReference>
<feature type="domain" description="Carrier" evidence="6">
    <location>
        <begin position="1809"/>
        <end position="1884"/>
    </location>
</feature>
<dbReference type="CDD" id="cd08953">
    <property type="entry name" value="KR_2_SDR_x"/>
    <property type="match status" value="1"/>
</dbReference>
<dbReference type="Gene3D" id="1.10.1200.10">
    <property type="entry name" value="ACP-like"/>
    <property type="match status" value="1"/>
</dbReference>
<keyword evidence="4" id="KW-0597">Phosphoprotein</keyword>
<accession>A0A1I2B998</accession>
<dbReference type="CDD" id="cd19531">
    <property type="entry name" value="LCL_NRPS-like"/>
    <property type="match status" value="1"/>
</dbReference>
<dbReference type="InterPro" id="IPR042099">
    <property type="entry name" value="ANL_N_sf"/>
</dbReference>
<feature type="compositionally biased region" description="Basic and acidic residues" evidence="5">
    <location>
        <begin position="679"/>
        <end position="702"/>
    </location>
</feature>
<evidence type="ECO:0000313" key="7">
    <source>
        <dbReference type="EMBL" id="SFE52711.1"/>
    </source>
</evidence>
<feature type="region of interest" description="Disordered" evidence="5">
    <location>
        <begin position="655"/>
        <end position="709"/>
    </location>
</feature>
<dbReference type="Gene3D" id="3.30.559.10">
    <property type="entry name" value="Chloramphenicol acetyltransferase-like domain"/>
    <property type="match status" value="1"/>
</dbReference>
<dbReference type="PANTHER" id="PTHR45527">
    <property type="entry name" value="NONRIBOSOMAL PEPTIDE SYNTHETASE"/>
    <property type="match status" value="1"/>
</dbReference>